<accession>A0A0B4X5C3</accession>
<reference evidence="9 10" key="1">
    <citation type="submission" date="2013-11" db="EMBL/GenBank/DDBJ databases">
        <title>Complete genome sequence of Rhizobium gallicum bv. gallicum R602.</title>
        <authorList>
            <person name="Bustos P."/>
            <person name="Santamaria R.I."/>
            <person name="Lozano L."/>
            <person name="Acosta J.L."/>
            <person name="Ormeno-Orrillo E."/>
            <person name="Rogel M.A."/>
            <person name="Romero D."/>
            <person name="Cevallos M.A."/>
            <person name="Martinez-Romero E."/>
            <person name="Gonzalez V."/>
        </authorList>
    </citation>
    <scope>NUCLEOTIDE SEQUENCE [LARGE SCALE GENOMIC DNA]</scope>
    <source>
        <strain evidence="9 10">R602</strain>
    </source>
</reference>
<dbReference type="PANTHER" id="PTHR43297">
    <property type="entry name" value="OLIGOPEPTIDE TRANSPORT ATP-BINDING PROTEIN APPD"/>
    <property type="match status" value="1"/>
</dbReference>
<dbReference type="InterPro" id="IPR003593">
    <property type="entry name" value="AAA+_ATPase"/>
</dbReference>
<evidence type="ECO:0000256" key="2">
    <source>
        <dbReference type="ARBA" id="ARBA00005417"/>
    </source>
</evidence>
<feature type="domain" description="ABC transporter" evidence="8">
    <location>
        <begin position="14"/>
        <end position="268"/>
    </location>
</feature>
<proteinExistence type="inferred from homology"/>
<dbReference type="GO" id="GO:0055085">
    <property type="term" value="P:transmembrane transport"/>
    <property type="evidence" value="ECO:0007669"/>
    <property type="project" value="UniProtKB-ARBA"/>
</dbReference>
<evidence type="ECO:0000256" key="3">
    <source>
        <dbReference type="ARBA" id="ARBA00022448"/>
    </source>
</evidence>
<keyword evidence="10" id="KW-1185">Reference proteome</keyword>
<gene>
    <name evidence="9" type="ORF">RGR602_CH03024</name>
</gene>
<keyword evidence="3" id="KW-0813">Transport</keyword>
<dbReference type="EMBL" id="CP006877">
    <property type="protein sequence ID" value="AJD42341.1"/>
    <property type="molecule type" value="Genomic_DNA"/>
</dbReference>
<evidence type="ECO:0000256" key="6">
    <source>
        <dbReference type="ARBA" id="ARBA00022840"/>
    </source>
</evidence>
<dbReference type="PANTHER" id="PTHR43297:SF2">
    <property type="entry name" value="DIPEPTIDE TRANSPORT ATP-BINDING PROTEIN DPPD"/>
    <property type="match status" value="1"/>
</dbReference>
<sequence>MIAMQQTADPILDIRGLRTIFRIRGGEVTAVNGIDLAVAAGETLALVGESGSGKSVTSLSVMRLLTRNIGAIAAGSIRLKRKSGTVADLVLLDEHDMRKVRGDDIGMVFQEPMSSLNPVFTIGDQISEPIRIHRGADRKAAMNAAIALLESVGIPDAKRRAGQYPHELSGGMRQRATIAMALACDPALLIADEPTTALDVTIQAQILDLLLKLQRERGMAMLFVTHNLGVVAEIAHRVAVMYAGRIVEQGPVGEVFRNPKHPYTIGLLASMPRLGDATRMKLAGEKLAAIPGMVPSLMKMPQGCAFQPRCKFAIDACRAAVPPLEDVNPQHKSRCIRWREI</sequence>
<dbReference type="FunFam" id="3.40.50.300:FF:000016">
    <property type="entry name" value="Oligopeptide ABC transporter ATP-binding component"/>
    <property type="match status" value="1"/>
</dbReference>
<organism evidence="9 10">
    <name type="scientific">Rhizobium gallicum bv. gallicum R602sp</name>
    <dbReference type="NCBI Taxonomy" id="1041138"/>
    <lineage>
        <taxon>Bacteria</taxon>
        <taxon>Pseudomonadati</taxon>
        <taxon>Pseudomonadota</taxon>
        <taxon>Alphaproteobacteria</taxon>
        <taxon>Hyphomicrobiales</taxon>
        <taxon>Rhizobiaceae</taxon>
        <taxon>Rhizobium/Agrobacterium group</taxon>
        <taxon>Rhizobium</taxon>
    </lineage>
</organism>
<dbReference type="SMART" id="SM00382">
    <property type="entry name" value="AAA"/>
    <property type="match status" value="1"/>
</dbReference>
<dbReference type="GO" id="GO:0005886">
    <property type="term" value="C:plasma membrane"/>
    <property type="evidence" value="ECO:0007669"/>
    <property type="project" value="UniProtKB-SubCell"/>
</dbReference>
<evidence type="ECO:0000256" key="7">
    <source>
        <dbReference type="ARBA" id="ARBA00023136"/>
    </source>
</evidence>
<keyword evidence="7" id="KW-0472">Membrane</keyword>
<dbReference type="Pfam" id="PF08352">
    <property type="entry name" value="oligo_HPY"/>
    <property type="match status" value="1"/>
</dbReference>
<dbReference type="NCBIfam" id="TIGR01727">
    <property type="entry name" value="oligo_HPY"/>
    <property type="match status" value="1"/>
</dbReference>
<evidence type="ECO:0000313" key="10">
    <source>
        <dbReference type="Proteomes" id="UP000031368"/>
    </source>
</evidence>
<dbReference type="GO" id="GO:0005524">
    <property type="term" value="F:ATP binding"/>
    <property type="evidence" value="ECO:0007669"/>
    <property type="project" value="UniProtKB-KW"/>
</dbReference>
<dbReference type="InterPro" id="IPR013563">
    <property type="entry name" value="Oligopep_ABC_C"/>
</dbReference>
<evidence type="ECO:0000313" key="9">
    <source>
        <dbReference type="EMBL" id="AJD42341.1"/>
    </source>
</evidence>
<dbReference type="Pfam" id="PF00005">
    <property type="entry name" value="ABC_tran"/>
    <property type="match status" value="1"/>
</dbReference>
<keyword evidence="5" id="KW-0547">Nucleotide-binding</keyword>
<dbReference type="GO" id="GO:0015833">
    <property type="term" value="P:peptide transport"/>
    <property type="evidence" value="ECO:0007669"/>
    <property type="project" value="InterPro"/>
</dbReference>
<dbReference type="InterPro" id="IPR050388">
    <property type="entry name" value="ABC_Ni/Peptide_Import"/>
</dbReference>
<dbReference type="SUPFAM" id="SSF52540">
    <property type="entry name" value="P-loop containing nucleoside triphosphate hydrolases"/>
    <property type="match status" value="1"/>
</dbReference>
<evidence type="ECO:0000256" key="1">
    <source>
        <dbReference type="ARBA" id="ARBA00004417"/>
    </source>
</evidence>
<dbReference type="GO" id="GO:0016887">
    <property type="term" value="F:ATP hydrolysis activity"/>
    <property type="evidence" value="ECO:0007669"/>
    <property type="project" value="InterPro"/>
</dbReference>
<name>A0A0B4X5C3_9HYPH</name>
<evidence type="ECO:0000259" key="8">
    <source>
        <dbReference type="PROSITE" id="PS50893"/>
    </source>
</evidence>
<comment type="subcellular location">
    <subcellularLocation>
        <location evidence="1">Cell inner membrane</location>
        <topology evidence="1">Peripheral membrane protein</topology>
    </subcellularLocation>
</comment>
<dbReference type="InterPro" id="IPR017871">
    <property type="entry name" value="ABC_transporter-like_CS"/>
</dbReference>
<dbReference type="PROSITE" id="PS50893">
    <property type="entry name" value="ABC_TRANSPORTER_2"/>
    <property type="match status" value="1"/>
</dbReference>
<keyword evidence="4" id="KW-1003">Cell membrane</keyword>
<dbReference type="KEGG" id="rga:RGR602_CH03024"/>
<dbReference type="CDD" id="cd03257">
    <property type="entry name" value="ABC_NikE_OppD_transporters"/>
    <property type="match status" value="1"/>
</dbReference>
<protein>
    <submittedName>
        <fullName evidence="9">Oligopeptide ABC transporter ATP-binding protein</fullName>
    </submittedName>
</protein>
<evidence type="ECO:0000256" key="5">
    <source>
        <dbReference type="ARBA" id="ARBA00022741"/>
    </source>
</evidence>
<dbReference type="HOGENOM" id="CLU_000604_1_23_5"/>
<comment type="similarity">
    <text evidence="2">Belongs to the ABC transporter superfamily.</text>
</comment>
<keyword evidence="6 9" id="KW-0067">ATP-binding</keyword>
<dbReference type="Proteomes" id="UP000031368">
    <property type="component" value="Chromosome"/>
</dbReference>
<dbReference type="InterPro" id="IPR027417">
    <property type="entry name" value="P-loop_NTPase"/>
</dbReference>
<dbReference type="InterPro" id="IPR003439">
    <property type="entry name" value="ABC_transporter-like_ATP-bd"/>
</dbReference>
<dbReference type="PROSITE" id="PS00211">
    <property type="entry name" value="ABC_TRANSPORTER_1"/>
    <property type="match status" value="1"/>
</dbReference>
<evidence type="ECO:0000256" key="4">
    <source>
        <dbReference type="ARBA" id="ARBA00022475"/>
    </source>
</evidence>
<dbReference type="AlphaFoldDB" id="A0A0B4X5C3"/>
<dbReference type="Gene3D" id="3.40.50.300">
    <property type="entry name" value="P-loop containing nucleotide triphosphate hydrolases"/>
    <property type="match status" value="1"/>
</dbReference>